<dbReference type="Pfam" id="PF20248">
    <property type="entry name" value="DUF6603"/>
    <property type="match status" value="1"/>
</dbReference>
<dbReference type="Proteomes" id="UP000005801">
    <property type="component" value="Unassembled WGS sequence"/>
</dbReference>
<dbReference type="eggNOG" id="COG0419">
    <property type="taxonomic scope" value="Bacteria"/>
</dbReference>
<evidence type="ECO:0000259" key="2">
    <source>
        <dbReference type="Pfam" id="PF20248"/>
    </source>
</evidence>
<dbReference type="EMBL" id="ABCS01000143">
    <property type="protein sequence ID" value="EDM74212.1"/>
    <property type="molecule type" value="Genomic_DNA"/>
</dbReference>
<dbReference type="OrthoDB" id="535891at2"/>
<reference evidence="3 4" key="1">
    <citation type="submission" date="2007-06" db="EMBL/GenBank/DDBJ databases">
        <authorList>
            <person name="Shimkets L."/>
            <person name="Ferriera S."/>
            <person name="Johnson J."/>
            <person name="Kravitz S."/>
            <person name="Beeson K."/>
            <person name="Sutton G."/>
            <person name="Rogers Y.-H."/>
            <person name="Friedman R."/>
            <person name="Frazier M."/>
            <person name="Venter J.C."/>
        </authorList>
    </citation>
    <scope>NUCLEOTIDE SEQUENCE [LARGE SCALE GENOMIC DNA]</scope>
    <source>
        <strain evidence="3 4">SIR-1</strain>
    </source>
</reference>
<evidence type="ECO:0000313" key="3">
    <source>
        <dbReference type="EMBL" id="EDM74212.1"/>
    </source>
</evidence>
<keyword evidence="4" id="KW-1185">Reference proteome</keyword>
<proteinExistence type="predicted"/>
<feature type="region of interest" description="Disordered" evidence="1">
    <location>
        <begin position="672"/>
        <end position="707"/>
    </location>
</feature>
<protein>
    <recommendedName>
        <fullName evidence="2">DUF6603 domain-containing protein</fullName>
    </recommendedName>
</protein>
<dbReference type="STRING" id="391625.PPSIR1_27088"/>
<name>A6GIU6_9BACT</name>
<gene>
    <name evidence="3" type="ORF">PPSIR1_27088</name>
</gene>
<accession>A6GIU6</accession>
<evidence type="ECO:0000313" key="4">
    <source>
        <dbReference type="Proteomes" id="UP000005801"/>
    </source>
</evidence>
<feature type="domain" description="DUF6603" evidence="2">
    <location>
        <begin position="26"/>
        <end position="601"/>
    </location>
</feature>
<dbReference type="AlphaFoldDB" id="A6GIU6"/>
<dbReference type="InterPro" id="IPR046538">
    <property type="entry name" value="DUF6603"/>
</dbReference>
<dbReference type="RefSeq" id="WP_006976632.1">
    <property type="nucleotide sequence ID" value="NZ_ABCS01000143.1"/>
</dbReference>
<comment type="caution">
    <text evidence="3">The sequence shown here is derived from an EMBL/GenBank/DDBJ whole genome shotgun (WGS) entry which is preliminary data.</text>
</comment>
<evidence type="ECO:0000256" key="1">
    <source>
        <dbReference type="SAM" id="MobiDB-lite"/>
    </source>
</evidence>
<organism evidence="3 4">
    <name type="scientific">Plesiocystis pacifica SIR-1</name>
    <dbReference type="NCBI Taxonomy" id="391625"/>
    <lineage>
        <taxon>Bacteria</taxon>
        <taxon>Pseudomonadati</taxon>
        <taxon>Myxococcota</taxon>
        <taxon>Polyangia</taxon>
        <taxon>Nannocystales</taxon>
        <taxon>Nannocystaceae</taxon>
        <taxon>Plesiocystis</taxon>
    </lineage>
</organism>
<sequence length="742" mass="78118">MALRWSSQTGLSLAGELGFRVLIPLGKTLGPVTLHQLELAVRAGSSGASIAAGLGFGAVLGPFAVSVDGIGIEAAVQGADEPGTLARFGSGEGALGLRLAFLPPRALGLAIDASVVSGGGYLDVDHERGRYAGVFDVDVLGVGVTAIAIIETKLERRPGWSLLLSLSARFSGLQLGYGFTLEAVGGLVGLNRGVDLEALGEGVRTGALASILFPEDPVANAPRILSDMEAVFPTAPGQYVFGPVVEIGWGTPTLVSIQLGVVVQLPEPLTISLIGSLAAILPKEEAKILALRVDFAGSLDLTNGSLSVDAALRDSTVAGLALTGAMALRASFGAKPNFLFAFGGFHPKFTAPEGFPKLDRLAISLDTGDNLRVSLGGYFALTSNTVQFGAFAHFWAKAVGFVAEGGTSFNALIRFSPFSFAIDLEVFVSIRAGKVELLGVRLSGELTGPNPWKVVGRASFKLLGIKTSLKVKGEFGRRKSVEPTPRVDLEALVAEALAESDAWRSVVPAQPSPVILAEEDETEDAPATVPLRVHPAGSVELRQRVAPLGVSLERYGNAELRGDRHLVLDRPRLGGEGVDAAAVRSIDEPFAAAQFFDLDADEKLRAPSFEDFPAGLRLGDEQLDSVHARSLRFDHERSYCDPRVRGAEGSASTEGAPKAGVSADLARRFAAARRPRAKPAPGAAPFTLEPPRWTSASASGRRLDAEPSGFFAARESLRARIPDAERRGRVARLRPSWEPTKD</sequence>